<dbReference type="Proteomes" id="UP000183210">
    <property type="component" value="Unassembled WGS sequence"/>
</dbReference>
<organism evidence="2 3">
    <name type="scientific">Pseudomonas lutea</name>
    <dbReference type="NCBI Taxonomy" id="243924"/>
    <lineage>
        <taxon>Bacteria</taxon>
        <taxon>Pseudomonadati</taxon>
        <taxon>Pseudomonadota</taxon>
        <taxon>Gammaproteobacteria</taxon>
        <taxon>Pseudomonadales</taxon>
        <taxon>Pseudomonadaceae</taxon>
        <taxon>Pseudomonas</taxon>
    </lineage>
</organism>
<gene>
    <name evidence="2" type="ORF">SAMN05216409_102261</name>
</gene>
<evidence type="ECO:0000313" key="2">
    <source>
        <dbReference type="EMBL" id="SEP82528.1"/>
    </source>
</evidence>
<feature type="transmembrane region" description="Helical" evidence="1">
    <location>
        <begin position="30"/>
        <end position="50"/>
    </location>
</feature>
<accession>A0A9X8M9M4</accession>
<evidence type="ECO:0000256" key="1">
    <source>
        <dbReference type="SAM" id="Phobius"/>
    </source>
</evidence>
<protein>
    <submittedName>
        <fullName evidence="2">Uncharacterized protein</fullName>
    </submittedName>
</protein>
<name>A0A9X8M9M4_9PSED</name>
<evidence type="ECO:0000313" key="3">
    <source>
        <dbReference type="Proteomes" id="UP000183210"/>
    </source>
</evidence>
<proteinExistence type="predicted"/>
<keyword evidence="1" id="KW-0472">Membrane</keyword>
<keyword evidence="1" id="KW-0812">Transmembrane</keyword>
<sequence>MRYEGDMIRISRRDVHALFRVRVSKQNQRVGFVASLTVYFFYNAACVVFIEHILRLC</sequence>
<dbReference type="AlphaFoldDB" id="A0A9X8M9M4"/>
<reference evidence="2 3" key="1">
    <citation type="submission" date="2016-10" db="EMBL/GenBank/DDBJ databases">
        <authorList>
            <person name="Varghese N."/>
            <person name="Submissions S."/>
        </authorList>
    </citation>
    <scope>NUCLEOTIDE SEQUENCE [LARGE SCALE GENOMIC DNA]</scope>
    <source>
        <strain evidence="2 3">LMG 21974</strain>
    </source>
</reference>
<keyword evidence="1" id="KW-1133">Transmembrane helix</keyword>
<dbReference type="EMBL" id="FOEV01000002">
    <property type="protein sequence ID" value="SEP82528.1"/>
    <property type="molecule type" value="Genomic_DNA"/>
</dbReference>
<comment type="caution">
    <text evidence="2">The sequence shown here is derived from an EMBL/GenBank/DDBJ whole genome shotgun (WGS) entry which is preliminary data.</text>
</comment>